<dbReference type="Gene3D" id="3.30.1120.170">
    <property type="match status" value="1"/>
</dbReference>
<dbReference type="InterPro" id="IPR000917">
    <property type="entry name" value="Sulfatase_N"/>
</dbReference>
<keyword evidence="9" id="KW-0479">Metal-binding</keyword>
<keyword evidence="3 7" id="KW-1003">Cell membrane</keyword>
<evidence type="ECO:0000259" key="12">
    <source>
        <dbReference type="Pfam" id="PF00884"/>
    </source>
</evidence>
<dbReference type="InterPro" id="IPR017850">
    <property type="entry name" value="Alkaline_phosphatase_core_sf"/>
</dbReference>
<feature type="transmembrane region" description="Helical" evidence="11">
    <location>
        <begin position="7"/>
        <end position="27"/>
    </location>
</feature>
<dbReference type="PANTHER" id="PTHR47371">
    <property type="entry name" value="LIPOTEICHOIC ACID SYNTHASE"/>
    <property type="match status" value="1"/>
</dbReference>
<dbReference type="PANTHER" id="PTHR47371:SF1">
    <property type="entry name" value="LIPOTEICHOIC ACID SYNTHASE-LIKE YQGS"/>
    <property type="match status" value="1"/>
</dbReference>
<feature type="binding site" evidence="10">
    <location>
        <position position="251"/>
    </location>
    <ligand>
        <name>Mn(2+)</name>
        <dbReference type="ChEBI" id="CHEBI:29035"/>
    </ligand>
</feature>
<feature type="domain" description="Sulfatase N-terminal" evidence="12">
    <location>
        <begin position="243"/>
        <end position="531"/>
    </location>
</feature>
<evidence type="ECO:0000256" key="1">
    <source>
        <dbReference type="ARBA" id="ARBA00004651"/>
    </source>
</evidence>
<dbReference type="EMBL" id="CP066701">
    <property type="protein sequence ID" value="QQX24047.1"/>
    <property type="molecule type" value="Genomic_DNA"/>
</dbReference>
<evidence type="ECO:0000256" key="11">
    <source>
        <dbReference type="SAM" id="Phobius"/>
    </source>
</evidence>
<evidence type="ECO:0000256" key="2">
    <source>
        <dbReference type="ARBA" id="ARBA00009983"/>
    </source>
</evidence>
<evidence type="ECO:0000256" key="7">
    <source>
        <dbReference type="PIRNR" id="PIRNR005091"/>
    </source>
</evidence>
<evidence type="ECO:0000256" key="10">
    <source>
        <dbReference type="PIRSR" id="PIRSR005091-3"/>
    </source>
</evidence>
<organism evidence="13 14">
    <name type="scientific">Heyndrickxia sporothermodurans</name>
    <dbReference type="NCBI Taxonomy" id="46224"/>
    <lineage>
        <taxon>Bacteria</taxon>
        <taxon>Bacillati</taxon>
        <taxon>Bacillota</taxon>
        <taxon>Bacilli</taxon>
        <taxon>Bacillales</taxon>
        <taxon>Bacillaceae</taxon>
        <taxon>Heyndrickxia</taxon>
    </lineage>
</organism>
<evidence type="ECO:0000256" key="3">
    <source>
        <dbReference type="ARBA" id="ARBA00022475"/>
    </source>
</evidence>
<dbReference type="GO" id="GO:0005886">
    <property type="term" value="C:plasma membrane"/>
    <property type="evidence" value="ECO:0007669"/>
    <property type="project" value="UniProtKB-SubCell"/>
</dbReference>
<gene>
    <name evidence="13" type="ORF">JGZ69_14600</name>
</gene>
<feature type="transmembrane region" description="Helical" evidence="11">
    <location>
        <begin position="68"/>
        <end position="89"/>
    </location>
</feature>
<dbReference type="Pfam" id="PF00884">
    <property type="entry name" value="Sulfatase"/>
    <property type="match status" value="1"/>
</dbReference>
<evidence type="ECO:0000256" key="5">
    <source>
        <dbReference type="ARBA" id="ARBA00022989"/>
    </source>
</evidence>
<name>A0AB37HF92_9BACI</name>
<dbReference type="InterPro" id="IPR050448">
    <property type="entry name" value="OpgB/LTA_synthase_biosynth"/>
</dbReference>
<accession>A0AB37HF92</accession>
<dbReference type="RefSeq" id="WP_107920610.1">
    <property type="nucleotide sequence ID" value="NZ_CP066701.1"/>
</dbReference>
<keyword evidence="6 7" id="KW-0472">Membrane</keyword>
<dbReference type="Proteomes" id="UP000595512">
    <property type="component" value="Chromosome"/>
</dbReference>
<dbReference type="KEGG" id="hspo:JGZ69_14600"/>
<evidence type="ECO:0000256" key="9">
    <source>
        <dbReference type="PIRSR" id="PIRSR005091-2"/>
    </source>
</evidence>
<evidence type="ECO:0000256" key="8">
    <source>
        <dbReference type="PIRSR" id="PIRSR005091-1"/>
    </source>
</evidence>
<keyword evidence="9" id="KW-0464">Manganese</keyword>
<dbReference type="Gene3D" id="3.40.720.10">
    <property type="entry name" value="Alkaline Phosphatase, subunit A"/>
    <property type="match status" value="1"/>
</dbReference>
<keyword evidence="4 11" id="KW-0812">Transmembrane</keyword>
<dbReference type="PIRSF" id="PIRSF005091">
    <property type="entry name" value="Mmb_sulf_HI1246"/>
    <property type="match status" value="1"/>
</dbReference>
<feature type="binding site" evidence="10">
    <location>
        <position position="468"/>
    </location>
    <ligand>
        <name>Mn(2+)</name>
        <dbReference type="ChEBI" id="CHEBI:29035"/>
    </ligand>
</feature>
<evidence type="ECO:0000256" key="4">
    <source>
        <dbReference type="ARBA" id="ARBA00022692"/>
    </source>
</evidence>
<evidence type="ECO:0000256" key="6">
    <source>
        <dbReference type="ARBA" id="ARBA00023136"/>
    </source>
</evidence>
<feature type="binding site" evidence="9">
    <location>
        <position position="408"/>
    </location>
    <ligand>
        <name>substrate</name>
    </ligand>
</feature>
<evidence type="ECO:0000313" key="13">
    <source>
        <dbReference type="EMBL" id="QQX24047.1"/>
    </source>
</evidence>
<sequence length="627" mass="72564">MKKLNGFSLYILAVLLLWIKTLIIYFFEFDLRTGTVLDTLILLINPIGSIALFLSIGLFFAKKMRKTAIFVIYILLTGVLYGNILYYRFYIDFITVPVLFQFQNVGGLSQSTLELINWTDPLLFVDVVILIWLLVKRTDIGLPLLKRRKLQIVGTSFVLITVVIVSGIIENPRILKKSYDREALVKTLGSYNYHIYDIIFNSKMFVQQALADSADIKEVKNYLKSRNNHENSQSPLSGSGKGKNIIVISLESTQQLVINRKINGEEITPFLNSLIKDSLYFPNVYHQTAQGKTSDAEFMIDNGLYPLSGGSVFVRRPRNEFYSLPQILQEKGYYSAVFHSNDETFWNRENMYHSLGYNKFFSKTSYHVNEENSVNYGLKDIPFFKQSIPLLEKLPQPFYAKFLTLTNHFPFLLNEEDQYLNDEEENPDLVHRYFRTVRYEDEAIKTFINGLKKSGLYDQSVIVLYGDHYGISKSYHKQLEPVLGKEITPNEQVELQKVPLIIHIPGQKAQEIKSIGGQTDIRQTILDILGVRPQKNVIDFGQSLISNKEKDFVIFRDGTFVTNKYTYTENTCFNKRSGKKVKMNKCTPYFDRVQNELNLSDNVIFGDLLRFKDEDRKYNKKDEQSEN</sequence>
<reference evidence="13 14" key="1">
    <citation type="submission" date="2020-12" db="EMBL/GenBank/DDBJ databases">
        <title>Taxonomic evaluation of the Bacillus sporothermodurans group of bacteria based on whole genome sequences.</title>
        <authorList>
            <person name="Fiedler G."/>
            <person name="Herbstmann A.-D."/>
            <person name="Doll E."/>
            <person name="Wenning M."/>
            <person name="Brinks E."/>
            <person name="Kabisch J."/>
            <person name="Breitenwieser F."/>
            <person name="Lappann M."/>
            <person name="Boehnlein C."/>
            <person name="Franz C."/>
        </authorList>
    </citation>
    <scope>NUCLEOTIDE SEQUENCE [LARGE SCALE GENOMIC DNA]</scope>
    <source>
        <strain evidence="13 14">DSM 10599</strain>
    </source>
</reference>
<comment type="similarity">
    <text evidence="2 7">Belongs to the LTA synthase family.</text>
</comment>
<feature type="transmembrane region" description="Helical" evidence="11">
    <location>
        <begin position="39"/>
        <end position="61"/>
    </location>
</feature>
<feature type="transmembrane region" description="Helical" evidence="11">
    <location>
        <begin position="115"/>
        <end position="135"/>
    </location>
</feature>
<feature type="active site" evidence="8">
    <location>
        <position position="293"/>
    </location>
</feature>
<feature type="transmembrane region" description="Helical" evidence="11">
    <location>
        <begin position="150"/>
        <end position="169"/>
    </location>
</feature>
<keyword evidence="5 11" id="KW-1133">Transmembrane helix</keyword>
<dbReference type="CDD" id="cd16015">
    <property type="entry name" value="LTA_synthase"/>
    <property type="match status" value="1"/>
</dbReference>
<feature type="binding site" evidence="10">
    <location>
        <position position="293"/>
    </location>
    <ligand>
        <name>Mn(2+)</name>
        <dbReference type="ChEBI" id="CHEBI:29035"/>
    </ligand>
</feature>
<feature type="binding site" evidence="10">
    <location>
        <position position="467"/>
    </location>
    <ligand>
        <name>Mn(2+)</name>
        <dbReference type="ChEBI" id="CHEBI:29035"/>
    </ligand>
</feature>
<comment type="subcellular location">
    <subcellularLocation>
        <location evidence="1">Cell membrane</location>
        <topology evidence="1">Multi-pass membrane protein</topology>
    </subcellularLocation>
</comment>
<proteinExistence type="inferred from homology"/>
<evidence type="ECO:0000313" key="14">
    <source>
        <dbReference type="Proteomes" id="UP000595512"/>
    </source>
</evidence>
<dbReference type="GO" id="GO:0046872">
    <property type="term" value="F:metal ion binding"/>
    <property type="evidence" value="ECO:0007669"/>
    <property type="project" value="UniProtKB-KW"/>
</dbReference>
<dbReference type="AlphaFoldDB" id="A0AB37HF92"/>
<dbReference type="SUPFAM" id="SSF53649">
    <property type="entry name" value="Alkaline phosphatase-like"/>
    <property type="match status" value="1"/>
</dbReference>
<protein>
    <submittedName>
        <fullName evidence="13">LTA synthase family protein</fullName>
    </submittedName>
</protein>
<dbReference type="InterPro" id="IPR012160">
    <property type="entry name" value="LtaS-like"/>
</dbReference>